<dbReference type="PANTHER" id="PTHR33442">
    <property type="entry name" value="TRANS-3-HYDROXY-L-PROLINE DEHYDRATASE"/>
    <property type="match status" value="1"/>
</dbReference>
<dbReference type="AlphaFoldDB" id="A0A6M4A4L4"/>
<dbReference type="Pfam" id="PF05544">
    <property type="entry name" value="Pro_racemase"/>
    <property type="match status" value="1"/>
</dbReference>
<organism evidence="2 3">
    <name type="scientific">Undibacterium piscinae</name>
    <dbReference type="NCBI Taxonomy" id="2495591"/>
    <lineage>
        <taxon>Bacteria</taxon>
        <taxon>Pseudomonadati</taxon>
        <taxon>Pseudomonadota</taxon>
        <taxon>Betaproteobacteria</taxon>
        <taxon>Burkholderiales</taxon>
        <taxon>Oxalobacteraceae</taxon>
        <taxon>Undibacterium</taxon>
    </lineage>
</organism>
<dbReference type="InterPro" id="IPR008794">
    <property type="entry name" value="Pro_racemase_fam"/>
</dbReference>
<dbReference type="PIRSF" id="PIRSF029792">
    <property type="entry name" value="Pro_racemase"/>
    <property type="match status" value="1"/>
</dbReference>
<accession>A0A6M4A4L4</accession>
<dbReference type="PANTHER" id="PTHR33442:SF1">
    <property type="entry name" value="TRANS-3-HYDROXY-L-PROLINE DEHYDRATASE"/>
    <property type="match status" value="1"/>
</dbReference>
<protein>
    <submittedName>
        <fullName evidence="2">Proline racemase family protein</fullName>
    </submittedName>
</protein>
<dbReference type="OrthoDB" id="181267at2"/>
<evidence type="ECO:0000256" key="1">
    <source>
        <dbReference type="ARBA" id="ARBA00007529"/>
    </source>
</evidence>
<dbReference type="EMBL" id="CP051152">
    <property type="protein sequence ID" value="QJQ05878.1"/>
    <property type="molecule type" value="Genomic_DNA"/>
</dbReference>
<dbReference type="Proteomes" id="UP000274350">
    <property type="component" value="Chromosome"/>
</dbReference>
<evidence type="ECO:0000313" key="2">
    <source>
        <dbReference type="EMBL" id="QJQ05878.1"/>
    </source>
</evidence>
<dbReference type="GO" id="GO:0047580">
    <property type="term" value="F:4-hydroxyproline epimerase activity"/>
    <property type="evidence" value="ECO:0007669"/>
    <property type="project" value="TreeGrafter"/>
</dbReference>
<dbReference type="SFLD" id="SFLDS00028">
    <property type="entry name" value="Proline_Racemase"/>
    <property type="match status" value="1"/>
</dbReference>
<gene>
    <name evidence="2" type="ORF">EJG51_008465</name>
</gene>
<dbReference type="FunFam" id="3.10.310.10:FF:000003">
    <property type="entry name" value="Proline racemase"/>
    <property type="match status" value="1"/>
</dbReference>
<keyword evidence="3" id="KW-1185">Reference proteome</keyword>
<dbReference type="Gene3D" id="3.10.310.10">
    <property type="entry name" value="Diaminopimelate Epimerase, Chain A, domain 1"/>
    <property type="match status" value="2"/>
</dbReference>
<comment type="similarity">
    <text evidence="1">Belongs to the proline racemase family.</text>
</comment>
<reference evidence="2 3" key="1">
    <citation type="journal article" date="2019" name="Int. J. Syst. Evol. Microbiol.">
        <title>Undibacterium piscinae sp. nov., isolated from Korean shiner intestine.</title>
        <authorList>
            <person name="Lee S.Y."/>
            <person name="Kang W."/>
            <person name="Kim P.S."/>
            <person name="Kim H.S."/>
            <person name="Sung H."/>
            <person name="Shin N.R."/>
            <person name="Whon T.W."/>
            <person name="Yun J.H."/>
            <person name="Lee J.Y."/>
            <person name="Lee J.Y."/>
            <person name="Jung M.J."/>
            <person name="Jeong Y.S."/>
            <person name="Tak E.J."/>
            <person name="Han J.E."/>
            <person name="Hyun D.W."/>
            <person name="Kang M.S."/>
            <person name="Lee K.E."/>
            <person name="Lee B.H."/>
            <person name="Bae J.W."/>
        </authorList>
    </citation>
    <scope>NUCLEOTIDE SEQUENCE [LARGE SCALE GENOMIC DNA]</scope>
    <source>
        <strain evidence="2 3">S11R28</strain>
    </source>
</reference>
<name>A0A6M4A4L4_9BURK</name>
<evidence type="ECO:0000313" key="3">
    <source>
        <dbReference type="Proteomes" id="UP000274350"/>
    </source>
</evidence>
<proteinExistence type="inferred from homology"/>
<dbReference type="SUPFAM" id="SSF54506">
    <property type="entry name" value="Diaminopimelate epimerase-like"/>
    <property type="match status" value="1"/>
</dbReference>
<sequence length="346" mass="37474">MNRNNFANWEAPASWLKISSLECHTGGEPLRIITSGFPVLKGATILEMRRDCATNYDHLRTALMFEPRGHADMYGCIITPAERADSDFGVLFLHNEGYSTMCGHAIIALTRAAIEAGVVEKCEPVTALRIDVPAGQIQAYAEIEQGEIQRIYFDNVASFVLDADAEIEVPGLGRVRYTLAYGGAFYAYVDAPSIGLSLQAENHSQIIDAGRRIKQAVQASRSITHPFQADLGFLYGTIFSAPTQTPGVHSRNVCIFAEGELDRSPTGSGVAGQAAILHAQGALPLNQKIVIESILGSQFQVSAVSTLSYGAHHAVIPRVEGNAHIVGKSCFYLDPSDPLQHGFIFR</sequence>
<dbReference type="KEGG" id="upi:EJG51_008465"/>